<dbReference type="Proteomes" id="UP000272213">
    <property type="component" value="Unassembled WGS sequence"/>
</dbReference>
<comment type="caution">
    <text evidence="1">The sequence shown here is derived from an EMBL/GenBank/DDBJ whole genome shotgun (WGS) entry which is preliminary data.</text>
</comment>
<protein>
    <submittedName>
        <fullName evidence="1">Uncharacterized protein</fullName>
    </submittedName>
</protein>
<dbReference type="AlphaFoldDB" id="A0A3R9L6M1"/>
<evidence type="ECO:0000313" key="1">
    <source>
        <dbReference type="EMBL" id="RSJ75794.1"/>
    </source>
</evidence>
<gene>
    <name evidence="1" type="ORF">D8798_08175</name>
</gene>
<dbReference type="EMBL" id="RJPM01000007">
    <property type="protein sequence ID" value="RSJ75794.1"/>
    <property type="molecule type" value="Genomic_DNA"/>
</dbReference>
<sequence length="139" mass="15960">MNETYKVQVQDLVDDLKAVFTHAGLGGEAGEYKLLTQSFLYKFLNDKFLYQAKILDESNTYENLLAMSEEDYDWLLEDIGTSTAWLKPDQLIETLHRQQNESTFYETFEIPSTKSPLIITISSPFTQTGIRPFVSLMSV</sequence>
<evidence type="ECO:0000313" key="2">
    <source>
        <dbReference type="Proteomes" id="UP000272213"/>
    </source>
</evidence>
<proteinExistence type="predicted"/>
<organism evidence="1 2">
    <name type="scientific">Streptococcus cristatus</name>
    <dbReference type="NCBI Taxonomy" id="45634"/>
    <lineage>
        <taxon>Bacteria</taxon>
        <taxon>Bacillati</taxon>
        <taxon>Bacillota</taxon>
        <taxon>Bacilli</taxon>
        <taxon>Lactobacillales</taxon>
        <taxon>Streptococcaceae</taxon>
        <taxon>Streptococcus</taxon>
    </lineage>
</organism>
<name>A0A3R9L6M1_STRCR</name>
<accession>A0A3R9L6M1</accession>
<reference evidence="1 2" key="1">
    <citation type="submission" date="2018-11" db="EMBL/GenBank/DDBJ databases">
        <title>Species Designations Belie Phenotypic and Genotypic Heterogeneity in Oral Streptococci.</title>
        <authorList>
            <person name="Velsko I."/>
        </authorList>
    </citation>
    <scope>NUCLEOTIDE SEQUENCE [LARGE SCALE GENOMIC DNA]</scope>
    <source>
        <strain evidence="1 2">BCA6</strain>
    </source>
</reference>